<dbReference type="PROSITE" id="PS51197">
    <property type="entry name" value="HTH_RRF2_2"/>
    <property type="match status" value="1"/>
</dbReference>
<dbReference type="AlphaFoldDB" id="A0A0F8Y977"/>
<organism evidence="2">
    <name type="scientific">marine sediment metagenome</name>
    <dbReference type="NCBI Taxonomy" id="412755"/>
    <lineage>
        <taxon>unclassified sequences</taxon>
        <taxon>metagenomes</taxon>
        <taxon>ecological metagenomes</taxon>
    </lineage>
</organism>
<dbReference type="InterPro" id="IPR036388">
    <property type="entry name" value="WH-like_DNA-bd_sf"/>
</dbReference>
<accession>A0A0F8Y977</accession>
<evidence type="ECO:0000256" key="1">
    <source>
        <dbReference type="ARBA" id="ARBA00023125"/>
    </source>
</evidence>
<evidence type="ECO:0008006" key="3">
    <source>
        <dbReference type="Google" id="ProtNLM"/>
    </source>
</evidence>
<dbReference type="NCBIfam" id="TIGR00738">
    <property type="entry name" value="rrf2_super"/>
    <property type="match status" value="1"/>
</dbReference>
<dbReference type="GO" id="GO:0003700">
    <property type="term" value="F:DNA-binding transcription factor activity"/>
    <property type="evidence" value="ECO:0007669"/>
    <property type="project" value="TreeGrafter"/>
</dbReference>
<comment type="caution">
    <text evidence="2">The sequence shown here is derived from an EMBL/GenBank/DDBJ whole genome shotgun (WGS) entry which is preliminary data.</text>
</comment>
<dbReference type="InterPro" id="IPR000944">
    <property type="entry name" value="Tscrpt_reg_Rrf2"/>
</dbReference>
<dbReference type="InterPro" id="IPR036390">
    <property type="entry name" value="WH_DNA-bd_sf"/>
</dbReference>
<dbReference type="PANTHER" id="PTHR33221:SF5">
    <property type="entry name" value="HTH-TYPE TRANSCRIPTIONAL REGULATOR ISCR"/>
    <property type="match status" value="1"/>
</dbReference>
<name>A0A0F8Y977_9ZZZZ</name>
<reference evidence="2" key="1">
    <citation type="journal article" date="2015" name="Nature">
        <title>Complex archaea that bridge the gap between prokaryotes and eukaryotes.</title>
        <authorList>
            <person name="Spang A."/>
            <person name="Saw J.H."/>
            <person name="Jorgensen S.L."/>
            <person name="Zaremba-Niedzwiedzka K."/>
            <person name="Martijn J."/>
            <person name="Lind A.E."/>
            <person name="van Eijk R."/>
            <person name="Schleper C."/>
            <person name="Guy L."/>
            <person name="Ettema T.J."/>
        </authorList>
    </citation>
    <scope>NUCLEOTIDE SEQUENCE</scope>
</reference>
<dbReference type="EMBL" id="LAZR01067907">
    <property type="protein sequence ID" value="KKK50659.1"/>
    <property type="molecule type" value="Genomic_DNA"/>
</dbReference>
<dbReference type="GO" id="GO:0003677">
    <property type="term" value="F:DNA binding"/>
    <property type="evidence" value="ECO:0007669"/>
    <property type="project" value="UniProtKB-KW"/>
</dbReference>
<dbReference type="SUPFAM" id="SSF46785">
    <property type="entry name" value="Winged helix' DNA-binding domain"/>
    <property type="match status" value="1"/>
</dbReference>
<sequence length="149" mass="16525">MSVSQKCQYALRAIFELARRFGDGPTNIREIADIQAIPPKFLELILVQLRKGGFVESRRGVHGGYLLDGSPRDISAGEIIRFIDGPVAPVRCISDGRESDCPLYGECAFMDMWTRARDVVAEVYDSTTFQDLIDAQLAASGKYVPSYCI</sequence>
<dbReference type="Gene3D" id="1.10.10.10">
    <property type="entry name" value="Winged helix-like DNA-binding domain superfamily/Winged helix DNA-binding domain"/>
    <property type="match status" value="1"/>
</dbReference>
<protein>
    <recommendedName>
        <fullName evidence="3">Rrf2 family transcriptional regulator</fullName>
    </recommendedName>
</protein>
<proteinExistence type="predicted"/>
<evidence type="ECO:0000313" key="2">
    <source>
        <dbReference type="EMBL" id="KKK50659.1"/>
    </source>
</evidence>
<gene>
    <name evidence="2" type="ORF">LCGC14_3122800</name>
</gene>
<dbReference type="Pfam" id="PF02082">
    <property type="entry name" value="Rrf2"/>
    <property type="match status" value="1"/>
</dbReference>
<dbReference type="GO" id="GO:0005829">
    <property type="term" value="C:cytosol"/>
    <property type="evidence" value="ECO:0007669"/>
    <property type="project" value="TreeGrafter"/>
</dbReference>
<keyword evidence="1" id="KW-0238">DNA-binding</keyword>
<dbReference type="PANTHER" id="PTHR33221">
    <property type="entry name" value="WINGED HELIX-TURN-HELIX TRANSCRIPTIONAL REGULATOR, RRF2 FAMILY"/>
    <property type="match status" value="1"/>
</dbReference>